<evidence type="ECO:0000313" key="1">
    <source>
        <dbReference type="Proteomes" id="UP001108280"/>
    </source>
</evidence>
<dbReference type="GeneID" id="113831774"/>
<protein>
    <submittedName>
        <fullName evidence="2">Palmitoyl-protein thioesterase 1-like</fullName>
    </submittedName>
</protein>
<sequence length="77" mass="8935">MMQDMENKVLNASSEVCQILAEDPKLHEGYIAVTFTRRLQIMKELAEKCQIPTMKDIISIPARKLKGVMKRIYSFFN</sequence>
<accession>A0A9J7FEV3</accession>
<reference evidence="1" key="1">
    <citation type="journal article" date="2018" name="Biotechnol. Bioeng.">
        <title>A reference genome of the Chinese hamster based on a hybrid assembly strategy.</title>
        <authorList>
            <person name="Rupp O."/>
            <person name="MacDonald M.L."/>
            <person name="Li S."/>
            <person name="Dhiman H."/>
            <person name="Polson S."/>
            <person name="Griep S."/>
            <person name="Heffner K."/>
            <person name="Hernandez I."/>
            <person name="Brinkrolf K."/>
            <person name="Jadhav V."/>
            <person name="Samoudi M."/>
            <person name="Hao H."/>
            <person name="Kingham B."/>
            <person name="Goesmann A."/>
            <person name="Betenbaugh M.J."/>
            <person name="Lewis N.E."/>
            <person name="Borth N."/>
            <person name="Lee K.H."/>
        </authorList>
    </citation>
    <scope>NUCLEOTIDE SEQUENCE [LARGE SCALE GENOMIC DNA]</scope>
    <source>
        <strain evidence="1">17A/GY</strain>
    </source>
</reference>
<evidence type="ECO:0000313" key="2">
    <source>
        <dbReference type="RefSeq" id="XP_027254780.1"/>
    </source>
</evidence>
<reference evidence="1" key="2">
    <citation type="journal article" date="2020" name="Biotechnol. Bioeng.">
        <title>Chromosome-scale scaffolds for the Chinese hamster reference genome assembly to facilitate the study of the CHO epigenome.</title>
        <authorList>
            <person name="Hilliard W."/>
            <person name="MacDonald M."/>
            <person name="Lee K.H."/>
        </authorList>
    </citation>
    <scope>NUCLEOTIDE SEQUENCE [LARGE SCALE GENOMIC DNA]</scope>
    <source>
        <strain evidence="1">17A/GY</strain>
    </source>
</reference>
<dbReference type="Proteomes" id="UP001108280">
    <property type="component" value="Chromosome 2"/>
</dbReference>
<proteinExistence type="predicted"/>
<keyword evidence="1" id="KW-1185">Reference proteome</keyword>
<dbReference type="RefSeq" id="XP_027241878.1">
    <property type="nucleotide sequence ID" value="XM_027386077.2"/>
</dbReference>
<organism evidence="1 2">
    <name type="scientific">Cricetulus griseus</name>
    <name type="common">Chinese hamster</name>
    <name type="synonym">Cricetulus barabensis griseus</name>
    <dbReference type="NCBI Taxonomy" id="10029"/>
    <lineage>
        <taxon>Eukaryota</taxon>
        <taxon>Metazoa</taxon>
        <taxon>Chordata</taxon>
        <taxon>Craniata</taxon>
        <taxon>Vertebrata</taxon>
        <taxon>Euteleostomi</taxon>
        <taxon>Mammalia</taxon>
        <taxon>Eutheria</taxon>
        <taxon>Euarchontoglires</taxon>
        <taxon>Glires</taxon>
        <taxon>Rodentia</taxon>
        <taxon>Myomorpha</taxon>
        <taxon>Muroidea</taxon>
        <taxon>Cricetidae</taxon>
        <taxon>Cricetinae</taxon>
        <taxon>Cricetulus</taxon>
    </lineage>
</organism>
<reference evidence="2" key="3">
    <citation type="submission" date="2025-08" db="UniProtKB">
        <authorList>
            <consortium name="RefSeq"/>
        </authorList>
    </citation>
    <scope>IDENTIFICATION</scope>
    <source>
        <strain evidence="2">17A/GY</strain>
        <tissue evidence="2">Liver</tissue>
    </source>
</reference>
<gene>
    <name evidence="2" type="primary">LOC113831774</name>
</gene>
<dbReference type="InterPro" id="IPR029058">
    <property type="entry name" value="AB_hydrolase_fold"/>
</dbReference>
<dbReference type="KEGG" id="cge:113831774"/>
<name>A0A9J7FEV3_CRIGR</name>
<dbReference type="Gene3D" id="3.40.50.1820">
    <property type="entry name" value="alpha/beta hydrolase"/>
    <property type="match status" value="1"/>
</dbReference>
<dbReference type="OrthoDB" id="9633270at2759"/>
<dbReference type="AlphaFoldDB" id="A0A9J7FEV3"/>
<dbReference type="RefSeq" id="XP_027254780.1">
    <property type="nucleotide sequence ID" value="XM_027398979.2"/>
</dbReference>